<dbReference type="GO" id="GO:0015031">
    <property type="term" value="P:protein transport"/>
    <property type="evidence" value="ECO:0007669"/>
    <property type="project" value="UniProtKB-KW"/>
</dbReference>
<accession>A0A381QLL4</accession>
<evidence type="ECO:0000256" key="3">
    <source>
        <dbReference type="ARBA" id="ARBA00022692"/>
    </source>
</evidence>
<evidence type="ECO:0000256" key="4">
    <source>
        <dbReference type="ARBA" id="ARBA00022927"/>
    </source>
</evidence>
<gene>
    <name evidence="9" type="ORF">METZ01_LOCUS31317</name>
</gene>
<evidence type="ECO:0000256" key="5">
    <source>
        <dbReference type="ARBA" id="ARBA00022989"/>
    </source>
</evidence>
<dbReference type="EMBL" id="UINC01001355">
    <property type="protein sequence ID" value="SUZ78463.1"/>
    <property type="molecule type" value="Genomic_DNA"/>
</dbReference>
<evidence type="ECO:0008006" key="10">
    <source>
        <dbReference type="Google" id="ProtNLM"/>
    </source>
</evidence>
<organism evidence="9">
    <name type="scientific">marine metagenome</name>
    <dbReference type="NCBI Taxonomy" id="408172"/>
    <lineage>
        <taxon>unclassified sequences</taxon>
        <taxon>metagenomes</taxon>
        <taxon>ecological metagenomes</taxon>
    </lineage>
</organism>
<keyword evidence="5 8" id="KW-1133">Transmembrane helix</keyword>
<reference evidence="9" key="1">
    <citation type="submission" date="2018-05" db="EMBL/GenBank/DDBJ databases">
        <authorList>
            <person name="Lanie J.A."/>
            <person name="Ng W.-L."/>
            <person name="Kazmierczak K.M."/>
            <person name="Andrzejewski T.M."/>
            <person name="Davidsen T.M."/>
            <person name="Wayne K.J."/>
            <person name="Tettelin H."/>
            <person name="Glass J.I."/>
            <person name="Rusch D."/>
            <person name="Podicherti R."/>
            <person name="Tsui H.-C.T."/>
            <person name="Winkler M.E."/>
        </authorList>
    </citation>
    <scope>NUCLEOTIDE SEQUENCE</scope>
</reference>
<sequence>VLGTQELLIVGIVVLVMFGGSQIPKLARNLGRAQKELQKGLAEGQAEVDGDTDS</sequence>
<dbReference type="Pfam" id="PF02416">
    <property type="entry name" value="TatA_B_E"/>
    <property type="match status" value="1"/>
</dbReference>
<dbReference type="AlphaFoldDB" id="A0A381QLL4"/>
<dbReference type="Gene3D" id="1.20.5.3310">
    <property type="match status" value="1"/>
</dbReference>
<dbReference type="PANTHER" id="PTHR42982">
    <property type="entry name" value="SEC-INDEPENDENT PROTEIN TRANSLOCASE PROTEIN TATA"/>
    <property type="match status" value="1"/>
</dbReference>
<evidence type="ECO:0000256" key="6">
    <source>
        <dbReference type="ARBA" id="ARBA00023010"/>
    </source>
</evidence>
<evidence type="ECO:0000256" key="2">
    <source>
        <dbReference type="ARBA" id="ARBA00022448"/>
    </source>
</evidence>
<protein>
    <recommendedName>
        <fullName evidence="10">Twin-arginine translocase TatA/TatE family subunit</fullName>
    </recommendedName>
</protein>
<name>A0A381QLL4_9ZZZZ</name>
<feature type="transmembrane region" description="Helical" evidence="8">
    <location>
        <begin position="6"/>
        <end position="27"/>
    </location>
</feature>
<proteinExistence type="predicted"/>
<keyword evidence="7 8" id="KW-0472">Membrane</keyword>
<dbReference type="GO" id="GO:0016020">
    <property type="term" value="C:membrane"/>
    <property type="evidence" value="ECO:0007669"/>
    <property type="project" value="UniProtKB-ARBA"/>
</dbReference>
<feature type="non-terminal residue" evidence="9">
    <location>
        <position position="1"/>
    </location>
</feature>
<comment type="subcellular location">
    <subcellularLocation>
        <location evidence="1">Membrane</location>
        <topology evidence="1">Single-pass membrane protein</topology>
    </subcellularLocation>
</comment>
<keyword evidence="4" id="KW-0653">Protein transport</keyword>
<keyword evidence="2" id="KW-0813">Transport</keyword>
<keyword evidence="6" id="KW-0811">Translocation</keyword>
<keyword evidence="3 8" id="KW-0812">Transmembrane</keyword>
<evidence type="ECO:0000256" key="1">
    <source>
        <dbReference type="ARBA" id="ARBA00004167"/>
    </source>
</evidence>
<evidence type="ECO:0000256" key="8">
    <source>
        <dbReference type="SAM" id="Phobius"/>
    </source>
</evidence>
<dbReference type="PANTHER" id="PTHR42982:SF1">
    <property type="entry name" value="SEC-INDEPENDENT PROTEIN TRANSLOCASE PROTEIN TATA"/>
    <property type="match status" value="1"/>
</dbReference>
<evidence type="ECO:0000313" key="9">
    <source>
        <dbReference type="EMBL" id="SUZ78463.1"/>
    </source>
</evidence>
<dbReference type="InterPro" id="IPR003369">
    <property type="entry name" value="TatA/B/E"/>
</dbReference>
<evidence type="ECO:0000256" key="7">
    <source>
        <dbReference type="ARBA" id="ARBA00023136"/>
    </source>
</evidence>